<dbReference type="AlphaFoldDB" id="L0D8A5"/>
<organism evidence="2 3">
    <name type="scientific">Singulisphaera acidiphila (strain ATCC BAA-1392 / DSM 18658 / VKM B-2454 / MOB10)</name>
    <dbReference type="NCBI Taxonomy" id="886293"/>
    <lineage>
        <taxon>Bacteria</taxon>
        <taxon>Pseudomonadati</taxon>
        <taxon>Planctomycetota</taxon>
        <taxon>Planctomycetia</taxon>
        <taxon>Isosphaerales</taxon>
        <taxon>Isosphaeraceae</taxon>
        <taxon>Singulisphaera</taxon>
    </lineage>
</organism>
<dbReference type="PANTHER" id="PTHR12558:SF10">
    <property type="entry name" value="CELL DIVISION CYCLE PROTEIN 23 HOMOLOG"/>
    <property type="match status" value="1"/>
</dbReference>
<dbReference type="GO" id="GO:0031145">
    <property type="term" value="P:anaphase-promoting complex-dependent catabolic process"/>
    <property type="evidence" value="ECO:0007669"/>
    <property type="project" value="TreeGrafter"/>
</dbReference>
<dbReference type="STRING" id="886293.Sinac_0688"/>
<name>L0D8A5_SINAD</name>
<dbReference type="PROSITE" id="PS50005">
    <property type="entry name" value="TPR"/>
    <property type="match status" value="1"/>
</dbReference>
<dbReference type="KEGG" id="saci:Sinac_0688"/>
<evidence type="ECO:0000256" key="1">
    <source>
        <dbReference type="PROSITE-ProRule" id="PRU00339"/>
    </source>
</evidence>
<gene>
    <name evidence="2" type="ordered locus">Sinac_0688</name>
</gene>
<sequence length="493" mass="54879">MGFFDRFRKVKASTIGDPVVLRESLIAAAVVGNRKQLTALSRANREAIATQFPGWRQLPEAIRDDPSRAQRYIHGLIAIAEVFSQDLGDPSLMQLLTGPEQENPLARWQQGLEDARTSVEELDYRTAITTLNDLLIEVRSLRGSGVDRYLPITYGQLGDCYFHSGAVEKAISPFQHALELCERTGDAEGVLAYLGNLHEVHRYLGRTNEAADCADRLADALKKMARLDAADSYRQRAARVRVGEPLNRVVVEVAGRRYEVAEVPPLVEGKAQFFHERNRLSLRPATVLADRGSALATSGDHEPALDLFRDAARADRFDPQPRYLEGLTLLLLERHHQAVESYEAAEELAPGWFHCRSNLWLARQLALGELEHEAFLALFNLVDGPGTPKEKHKLARRAVAQWSGLAPLYLELGQVAGALGYPQEAEAAYREGLTHAEEPDVRTRLLVQLGVLTRSEAEKDHLLREAEALEGNLVSAAMATLFRKRKPNVRSGR</sequence>
<dbReference type="Pfam" id="PF13424">
    <property type="entry name" value="TPR_12"/>
    <property type="match status" value="1"/>
</dbReference>
<keyword evidence="3" id="KW-1185">Reference proteome</keyword>
<proteinExistence type="predicted"/>
<dbReference type="Gene3D" id="1.25.40.10">
    <property type="entry name" value="Tetratricopeptide repeat domain"/>
    <property type="match status" value="2"/>
</dbReference>
<protein>
    <recommendedName>
        <fullName evidence="4">Tetratricopeptide repeat protein</fullName>
    </recommendedName>
</protein>
<dbReference type="PANTHER" id="PTHR12558">
    <property type="entry name" value="CELL DIVISION CYCLE 16,23,27"/>
    <property type="match status" value="1"/>
</dbReference>
<dbReference type="Pfam" id="PF13181">
    <property type="entry name" value="TPR_8"/>
    <property type="match status" value="2"/>
</dbReference>
<dbReference type="InterPro" id="IPR011990">
    <property type="entry name" value="TPR-like_helical_dom_sf"/>
</dbReference>
<dbReference type="Proteomes" id="UP000010798">
    <property type="component" value="Chromosome"/>
</dbReference>
<dbReference type="EMBL" id="CP003364">
    <property type="protein sequence ID" value="AGA25100.1"/>
    <property type="molecule type" value="Genomic_DNA"/>
</dbReference>
<dbReference type="SUPFAM" id="SSF48452">
    <property type="entry name" value="TPR-like"/>
    <property type="match status" value="1"/>
</dbReference>
<dbReference type="GO" id="GO:0016567">
    <property type="term" value="P:protein ubiquitination"/>
    <property type="evidence" value="ECO:0007669"/>
    <property type="project" value="TreeGrafter"/>
</dbReference>
<evidence type="ECO:0000313" key="2">
    <source>
        <dbReference type="EMBL" id="AGA25100.1"/>
    </source>
</evidence>
<dbReference type="GO" id="GO:0051301">
    <property type="term" value="P:cell division"/>
    <property type="evidence" value="ECO:0007669"/>
    <property type="project" value="TreeGrafter"/>
</dbReference>
<dbReference type="eggNOG" id="COG0457">
    <property type="taxonomic scope" value="Bacteria"/>
</dbReference>
<accession>L0D8A5</accession>
<keyword evidence="1" id="KW-0802">TPR repeat</keyword>
<dbReference type="HOGENOM" id="CLU_553100_0_0_0"/>
<evidence type="ECO:0008006" key="4">
    <source>
        <dbReference type="Google" id="ProtNLM"/>
    </source>
</evidence>
<reference evidence="2 3" key="1">
    <citation type="submission" date="2012-02" db="EMBL/GenBank/DDBJ databases">
        <title>Complete sequence of chromosome of Singulisphaera acidiphila DSM 18658.</title>
        <authorList>
            <consortium name="US DOE Joint Genome Institute (JGI-PGF)"/>
            <person name="Lucas S."/>
            <person name="Copeland A."/>
            <person name="Lapidus A."/>
            <person name="Glavina del Rio T."/>
            <person name="Dalin E."/>
            <person name="Tice H."/>
            <person name="Bruce D."/>
            <person name="Goodwin L."/>
            <person name="Pitluck S."/>
            <person name="Peters L."/>
            <person name="Ovchinnikova G."/>
            <person name="Chertkov O."/>
            <person name="Kyrpides N."/>
            <person name="Mavromatis K."/>
            <person name="Ivanova N."/>
            <person name="Brettin T."/>
            <person name="Detter J.C."/>
            <person name="Han C."/>
            <person name="Larimer F."/>
            <person name="Land M."/>
            <person name="Hauser L."/>
            <person name="Markowitz V."/>
            <person name="Cheng J.-F."/>
            <person name="Hugenholtz P."/>
            <person name="Woyke T."/>
            <person name="Wu D."/>
            <person name="Tindall B."/>
            <person name="Pomrenke H."/>
            <person name="Brambilla E."/>
            <person name="Klenk H.-P."/>
            <person name="Eisen J.A."/>
        </authorList>
    </citation>
    <scope>NUCLEOTIDE SEQUENCE [LARGE SCALE GENOMIC DNA]</scope>
    <source>
        <strain evidence="3">ATCC BAA-1392 / DSM 18658 / VKM B-2454 / MOB10</strain>
    </source>
</reference>
<dbReference type="SMART" id="SM00028">
    <property type="entry name" value="TPR"/>
    <property type="match status" value="4"/>
</dbReference>
<dbReference type="InterPro" id="IPR019734">
    <property type="entry name" value="TPR_rpt"/>
</dbReference>
<feature type="repeat" description="TPR" evidence="1">
    <location>
        <begin position="151"/>
        <end position="184"/>
    </location>
</feature>
<evidence type="ECO:0000313" key="3">
    <source>
        <dbReference type="Proteomes" id="UP000010798"/>
    </source>
</evidence>